<feature type="compositionally biased region" description="Polar residues" evidence="1">
    <location>
        <begin position="190"/>
        <end position="219"/>
    </location>
</feature>
<dbReference type="PANTHER" id="PTHR28653">
    <property type="match status" value="1"/>
</dbReference>
<reference evidence="2" key="1">
    <citation type="journal article" date="2021" name="bioRxiv">
        <title>Whole Genome Assembly and Annotation of Northern Wild Rice, Zizania palustris L., Supports a Whole Genome Duplication in the Zizania Genus.</title>
        <authorList>
            <person name="Haas M."/>
            <person name="Kono T."/>
            <person name="Macchietto M."/>
            <person name="Millas R."/>
            <person name="McGilp L."/>
            <person name="Shao M."/>
            <person name="Duquette J."/>
            <person name="Hirsch C.N."/>
            <person name="Kimball J."/>
        </authorList>
    </citation>
    <scope>NUCLEOTIDE SEQUENCE</scope>
    <source>
        <tissue evidence="2">Fresh leaf tissue</tissue>
    </source>
</reference>
<dbReference type="Proteomes" id="UP000729402">
    <property type="component" value="Unassembled WGS sequence"/>
</dbReference>
<dbReference type="GO" id="GO:0097196">
    <property type="term" value="C:Shu complex"/>
    <property type="evidence" value="ECO:0007669"/>
    <property type="project" value="TreeGrafter"/>
</dbReference>
<comment type="caution">
    <text evidence="2">The sequence shown here is derived from an EMBL/GenBank/DDBJ whole genome shotgun (WGS) entry which is preliminary data.</text>
</comment>
<dbReference type="PANTHER" id="PTHR28653:SF1">
    <property type="entry name" value="ATPASE SWSAP1"/>
    <property type="match status" value="1"/>
</dbReference>
<organism evidence="2 3">
    <name type="scientific">Zizania palustris</name>
    <name type="common">Northern wild rice</name>
    <dbReference type="NCBI Taxonomy" id="103762"/>
    <lineage>
        <taxon>Eukaryota</taxon>
        <taxon>Viridiplantae</taxon>
        <taxon>Streptophyta</taxon>
        <taxon>Embryophyta</taxon>
        <taxon>Tracheophyta</taxon>
        <taxon>Spermatophyta</taxon>
        <taxon>Magnoliopsida</taxon>
        <taxon>Liliopsida</taxon>
        <taxon>Poales</taxon>
        <taxon>Poaceae</taxon>
        <taxon>BOP clade</taxon>
        <taxon>Oryzoideae</taxon>
        <taxon>Oryzeae</taxon>
        <taxon>Zizaniinae</taxon>
        <taxon>Zizania</taxon>
    </lineage>
</organism>
<evidence type="ECO:0000313" key="2">
    <source>
        <dbReference type="EMBL" id="KAG8091873.1"/>
    </source>
</evidence>
<evidence type="ECO:0000313" key="3">
    <source>
        <dbReference type="Proteomes" id="UP000729402"/>
    </source>
</evidence>
<keyword evidence="3" id="KW-1185">Reference proteome</keyword>
<protein>
    <submittedName>
        <fullName evidence="2">Uncharacterized protein</fullName>
    </submittedName>
</protein>
<sequence length="219" mass="24415">MYSRCQVAGALLLFYRTPGRHRRLLRSPAINPQQRCIGSSPTRPLPITLVSGPPYWCVGMGKTSLLFQFMINRAAESGRSVVFICRKGRLENSPPFLSQGVDPSHNVFHRIQIKYVEDYDGIRKYFAAFHLLDIFPAAVIVDDFADFFLERVDPVTSIMIPVHLQEMDKLNIYNPRPARLQEATAGGQHGSQQEASVGTGAAYSSNKTAQTAASTRRSN</sequence>
<name>A0A8J6BVF3_ZIZPA</name>
<accession>A0A8J6BVF3</accession>
<gene>
    <name evidence="2" type="ORF">GUJ93_ZPchr0012g19993</name>
</gene>
<evidence type="ECO:0000256" key="1">
    <source>
        <dbReference type="SAM" id="MobiDB-lite"/>
    </source>
</evidence>
<proteinExistence type="predicted"/>
<feature type="region of interest" description="Disordered" evidence="1">
    <location>
        <begin position="182"/>
        <end position="219"/>
    </location>
</feature>
<dbReference type="GO" id="GO:0003697">
    <property type="term" value="F:single-stranded DNA binding"/>
    <property type="evidence" value="ECO:0007669"/>
    <property type="project" value="TreeGrafter"/>
</dbReference>
<reference evidence="2" key="2">
    <citation type="submission" date="2021-02" db="EMBL/GenBank/DDBJ databases">
        <authorList>
            <person name="Kimball J.A."/>
            <person name="Haas M.W."/>
            <person name="Macchietto M."/>
            <person name="Kono T."/>
            <person name="Duquette J."/>
            <person name="Shao M."/>
        </authorList>
    </citation>
    <scope>NUCLEOTIDE SEQUENCE</scope>
    <source>
        <tissue evidence="2">Fresh leaf tissue</tissue>
    </source>
</reference>
<dbReference type="EMBL" id="JAAALK010000080">
    <property type="protein sequence ID" value="KAG8091873.1"/>
    <property type="molecule type" value="Genomic_DNA"/>
</dbReference>
<dbReference type="OrthoDB" id="67296at2759"/>
<dbReference type="GO" id="GO:0000724">
    <property type="term" value="P:double-strand break repair via homologous recombination"/>
    <property type="evidence" value="ECO:0007669"/>
    <property type="project" value="TreeGrafter"/>
</dbReference>
<dbReference type="AlphaFoldDB" id="A0A8J6BVF3"/>